<dbReference type="SUPFAM" id="SSF140453">
    <property type="entry name" value="EsxAB dimer-like"/>
    <property type="match status" value="1"/>
</dbReference>
<dbReference type="AlphaFoldDB" id="A0A919B7L1"/>
<name>A0A919B7L1_9ACTN</name>
<reference evidence="1" key="2">
    <citation type="submission" date="2020-09" db="EMBL/GenBank/DDBJ databases">
        <authorList>
            <person name="Sun Q."/>
            <person name="Ohkuma M."/>
        </authorList>
    </citation>
    <scope>NUCLEOTIDE SEQUENCE</scope>
    <source>
        <strain evidence="1">JCM 4059</strain>
    </source>
</reference>
<reference evidence="1" key="1">
    <citation type="journal article" date="2014" name="Int. J. Syst. Evol. Microbiol.">
        <title>Complete genome sequence of Corynebacterium casei LMG S-19264T (=DSM 44701T), isolated from a smear-ripened cheese.</title>
        <authorList>
            <consortium name="US DOE Joint Genome Institute (JGI-PGF)"/>
            <person name="Walter F."/>
            <person name="Albersmeier A."/>
            <person name="Kalinowski J."/>
            <person name="Ruckert C."/>
        </authorList>
    </citation>
    <scope>NUCLEOTIDE SEQUENCE</scope>
    <source>
        <strain evidence="1">JCM 4059</strain>
    </source>
</reference>
<dbReference type="InterPro" id="IPR036689">
    <property type="entry name" value="ESAT-6-like_sf"/>
</dbReference>
<organism evidence="1 2">
    <name type="scientific">Streptomyces mashuensis</name>
    <dbReference type="NCBI Taxonomy" id="33904"/>
    <lineage>
        <taxon>Bacteria</taxon>
        <taxon>Bacillati</taxon>
        <taxon>Actinomycetota</taxon>
        <taxon>Actinomycetes</taxon>
        <taxon>Kitasatosporales</taxon>
        <taxon>Streptomycetaceae</taxon>
        <taxon>Streptomyces</taxon>
    </lineage>
</organism>
<dbReference type="Proteomes" id="UP000638313">
    <property type="component" value="Unassembled WGS sequence"/>
</dbReference>
<dbReference type="RefSeq" id="WP_190132440.1">
    <property type="nucleotide sequence ID" value="NZ_BNBD01000015.1"/>
</dbReference>
<evidence type="ECO:0000313" key="2">
    <source>
        <dbReference type="Proteomes" id="UP000638313"/>
    </source>
</evidence>
<proteinExistence type="predicted"/>
<accession>A0A919B7L1</accession>
<dbReference type="EMBL" id="BNBD01000015">
    <property type="protein sequence ID" value="GHF66555.1"/>
    <property type="molecule type" value="Genomic_DNA"/>
</dbReference>
<sequence>MTDVADCLRPPGVPAGFADPLAALNAAGDVLSPGSWLLKLAELVLPEDPVAWAQRQLAGDWETYARCAEAWRRTGHACRVLARDVGAGRGRAAPGWQGNAADAAFAYFDALRADLLEFHHALAAMGEEYVAVAQAVAATANAVGECVSAIADALVTAALAAAASTALGWTGCAALMGYALGAEEARVILREWERMTRLVNAAQLAVNAGYGAMGRAGGQALARLHAFPLPRDDYDHPAVTVPRHG</sequence>
<keyword evidence="2" id="KW-1185">Reference proteome</keyword>
<gene>
    <name evidence="1" type="ORF">GCM10010218_55170</name>
</gene>
<protein>
    <submittedName>
        <fullName evidence="1">Uncharacterized protein</fullName>
    </submittedName>
</protein>
<comment type="caution">
    <text evidence="1">The sequence shown here is derived from an EMBL/GenBank/DDBJ whole genome shotgun (WGS) entry which is preliminary data.</text>
</comment>
<evidence type="ECO:0000313" key="1">
    <source>
        <dbReference type="EMBL" id="GHF66555.1"/>
    </source>
</evidence>